<keyword evidence="1" id="KW-0812">Transmembrane</keyword>
<evidence type="ECO:0000256" key="1">
    <source>
        <dbReference type="SAM" id="Phobius"/>
    </source>
</evidence>
<protein>
    <submittedName>
        <fullName evidence="2">Uncharacterized protein</fullName>
    </submittedName>
</protein>
<proteinExistence type="predicted"/>
<evidence type="ECO:0000313" key="3">
    <source>
        <dbReference type="Proteomes" id="UP000003280"/>
    </source>
</evidence>
<keyword evidence="1" id="KW-0472">Membrane</keyword>
<sequence>MRKRSLDFARDDPVGFGVMVCNIGDILLGVVVWGGMKEGSHPERRWWNKAEPS</sequence>
<name>E0NIU8_9FIRM</name>
<accession>E0NIU8</accession>
<dbReference type="Proteomes" id="UP000003280">
    <property type="component" value="Unassembled WGS sequence"/>
</dbReference>
<dbReference type="HOGENOM" id="CLU_3064535_0_0_9"/>
<dbReference type="AlphaFoldDB" id="E0NIU8"/>
<comment type="caution">
    <text evidence="2">The sequence shown here is derived from an EMBL/GenBank/DDBJ whole genome shotgun (WGS) entry which is preliminary data.</text>
</comment>
<reference evidence="2 3" key="1">
    <citation type="submission" date="2010-07" db="EMBL/GenBank/DDBJ databases">
        <authorList>
            <person name="Muzny D."/>
            <person name="Qin X."/>
            <person name="Deng J."/>
            <person name="Jiang H."/>
            <person name="Liu Y."/>
            <person name="Qu J."/>
            <person name="Song X.-Z."/>
            <person name="Zhang L."/>
            <person name="Thornton R."/>
            <person name="Coyle M."/>
            <person name="Francisco L."/>
            <person name="Jackson L."/>
            <person name="Javaid M."/>
            <person name="Korchina V."/>
            <person name="Kovar C."/>
            <person name="Mata R."/>
            <person name="Mathew T."/>
            <person name="Ngo R."/>
            <person name="Nguyen L."/>
            <person name="Nguyen N."/>
            <person name="Okwuonu G."/>
            <person name="Ongeri F."/>
            <person name="Pham C."/>
            <person name="Simmons D."/>
            <person name="Wilczek-Boney K."/>
            <person name="Hale W."/>
            <person name="Jakkamsetti A."/>
            <person name="Pham P."/>
            <person name="Ruth R."/>
            <person name="San Lucas F."/>
            <person name="Warren J."/>
            <person name="Zhang J."/>
            <person name="Zhao Z."/>
            <person name="Zhou C."/>
            <person name="Zhu D."/>
            <person name="Lee S."/>
            <person name="Bess C."/>
            <person name="Blankenburg K."/>
            <person name="Forbes L."/>
            <person name="Fu Q."/>
            <person name="Gubbala S."/>
            <person name="Hirani K."/>
            <person name="Jayaseelan J.C."/>
            <person name="Lara F."/>
            <person name="Munidasa M."/>
            <person name="Palculict T."/>
            <person name="Patil S."/>
            <person name="Pu L.-L."/>
            <person name="Saada N."/>
            <person name="Tang L."/>
            <person name="Weissenberger G."/>
            <person name="Zhu Y."/>
            <person name="Hemphill L."/>
            <person name="Shang Y."/>
            <person name="Youmans B."/>
            <person name="Ayvaz T."/>
            <person name="Ross M."/>
            <person name="Santibanez J."/>
            <person name="Aqrawi P."/>
            <person name="Gross S."/>
            <person name="Joshi V."/>
            <person name="Fowler G."/>
            <person name="Nazareth L."/>
            <person name="Reid J."/>
            <person name="Worley K."/>
            <person name="Petrosino J."/>
            <person name="Highlander S."/>
            <person name="Gibbs R."/>
        </authorList>
    </citation>
    <scope>NUCLEOTIDE SEQUENCE [LARGE SCALE GENOMIC DNA]</scope>
    <source>
        <strain evidence="2 3">ATCC BAA-1640</strain>
    </source>
</reference>
<organism evidence="2 3">
    <name type="scientific">Peptoniphilus duerdenii ATCC BAA-1640</name>
    <dbReference type="NCBI Taxonomy" id="862517"/>
    <lineage>
        <taxon>Bacteria</taxon>
        <taxon>Bacillati</taxon>
        <taxon>Bacillota</taxon>
        <taxon>Tissierellia</taxon>
        <taxon>Tissierellales</taxon>
        <taxon>Peptoniphilaceae</taxon>
        <taxon>Peptoniphilus</taxon>
    </lineage>
</organism>
<gene>
    <name evidence="2" type="ORF">HMPREF9225_0087</name>
</gene>
<evidence type="ECO:0000313" key="2">
    <source>
        <dbReference type="EMBL" id="EFM26278.1"/>
    </source>
</evidence>
<dbReference type="EMBL" id="AEEH01000011">
    <property type="protein sequence ID" value="EFM26278.1"/>
    <property type="molecule type" value="Genomic_DNA"/>
</dbReference>
<keyword evidence="1" id="KW-1133">Transmembrane helix</keyword>
<keyword evidence="3" id="KW-1185">Reference proteome</keyword>
<feature type="transmembrane region" description="Helical" evidence="1">
    <location>
        <begin position="14"/>
        <end position="36"/>
    </location>
</feature>